<evidence type="ECO:0000256" key="12">
    <source>
        <dbReference type="RuleBase" id="RU003784"/>
    </source>
</evidence>
<comment type="similarity">
    <text evidence="3 10 13">Belongs to the IPP transferase family.</text>
</comment>
<protein>
    <recommendedName>
        <fullName evidence="10">tRNA dimethylallyltransferase</fullName>
        <ecNumber evidence="10">2.5.1.75</ecNumber>
    </recommendedName>
    <alternativeName>
        <fullName evidence="10">Dimethylallyl diphosphate:tRNA dimethylallyltransferase</fullName>
        <shortName evidence="10">DMAPP:tRNA dimethylallyltransferase</shortName>
        <shortName evidence="10">DMATase</shortName>
    </alternativeName>
    <alternativeName>
        <fullName evidence="10">Isopentenyl-diphosphate:tRNA isopentenyltransferase</fullName>
        <shortName evidence="10">IPP transferase</shortName>
        <shortName evidence="10">IPPT</shortName>
        <shortName evidence="10">IPTase</shortName>
    </alternativeName>
</protein>
<feature type="binding site" evidence="10">
    <location>
        <begin position="9"/>
        <end position="16"/>
    </location>
    <ligand>
        <name>ATP</name>
        <dbReference type="ChEBI" id="CHEBI:30616"/>
    </ligand>
</feature>
<dbReference type="Gene3D" id="1.10.20.140">
    <property type="match status" value="1"/>
</dbReference>
<dbReference type="HAMAP" id="MF_00185">
    <property type="entry name" value="IPP_trans"/>
    <property type="match status" value="1"/>
</dbReference>
<dbReference type="InterPro" id="IPR027417">
    <property type="entry name" value="P-loop_NTPase"/>
</dbReference>
<dbReference type="InterPro" id="IPR039657">
    <property type="entry name" value="Dimethylallyltransferase"/>
</dbReference>
<evidence type="ECO:0000256" key="3">
    <source>
        <dbReference type="ARBA" id="ARBA00005842"/>
    </source>
</evidence>
<comment type="caution">
    <text evidence="10">Lacks conserved residue(s) required for the propagation of feature annotation.</text>
</comment>
<dbReference type="GO" id="GO:0052381">
    <property type="term" value="F:tRNA dimethylallyltransferase activity"/>
    <property type="evidence" value="ECO:0007669"/>
    <property type="project" value="UniProtKB-UniRule"/>
</dbReference>
<dbReference type="GO" id="GO:0006400">
    <property type="term" value="P:tRNA modification"/>
    <property type="evidence" value="ECO:0007669"/>
    <property type="project" value="TreeGrafter"/>
</dbReference>
<dbReference type="Pfam" id="PF01715">
    <property type="entry name" value="IPPT"/>
    <property type="match status" value="1"/>
</dbReference>
<comment type="subunit">
    <text evidence="10">Monomer.</text>
</comment>
<evidence type="ECO:0000256" key="8">
    <source>
        <dbReference type="ARBA" id="ARBA00022842"/>
    </source>
</evidence>
<evidence type="ECO:0000256" key="9">
    <source>
        <dbReference type="ARBA" id="ARBA00049563"/>
    </source>
</evidence>
<dbReference type="PANTHER" id="PTHR11088">
    <property type="entry name" value="TRNA DIMETHYLALLYLTRANSFERASE"/>
    <property type="match status" value="1"/>
</dbReference>
<dbReference type="PATRIC" id="fig|1618559.3.peg.82"/>
<accession>A0A0G1QUK9</accession>
<evidence type="ECO:0000256" key="6">
    <source>
        <dbReference type="ARBA" id="ARBA00022741"/>
    </source>
</evidence>
<keyword evidence="4 10" id="KW-0808">Transferase</keyword>
<evidence type="ECO:0000256" key="10">
    <source>
        <dbReference type="HAMAP-Rule" id="MF_00185"/>
    </source>
</evidence>
<dbReference type="GO" id="GO:0005524">
    <property type="term" value="F:ATP binding"/>
    <property type="evidence" value="ECO:0007669"/>
    <property type="project" value="UniProtKB-UniRule"/>
</dbReference>
<feature type="site" description="Interaction with substrate tRNA" evidence="10">
    <location>
        <position position="115"/>
    </location>
</feature>
<dbReference type="EC" id="2.5.1.75" evidence="10"/>
<comment type="caution">
    <text evidence="14">The sequence shown here is derived from an EMBL/GenBank/DDBJ whole genome shotgun (WGS) entry which is preliminary data.</text>
</comment>
<organism evidence="14 15">
    <name type="scientific">Candidatus Woesebacteria bacterium GW2011_GWA1_45_8</name>
    <dbReference type="NCBI Taxonomy" id="1618559"/>
    <lineage>
        <taxon>Bacteria</taxon>
        <taxon>Candidatus Woeseibacteriota</taxon>
    </lineage>
</organism>
<keyword evidence="5 10" id="KW-0819">tRNA processing</keyword>
<dbReference type="EMBL" id="LCLG01000002">
    <property type="protein sequence ID" value="KKU12340.1"/>
    <property type="molecule type" value="Genomic_DNA"/>
</dbReference>
<evidence type="ECO:0000256" key="1">
    <source>
        <dbReference type="ARBA" id="ARBA00001946"/>
    </source>
</evidence>
<dbReference type="Proteomes" id="UP000034653">
    <property type="component" value="Unassembled WGS sequence"/>
</dbReference>
<evidence type="ECO:0000256" key="11">
    <source>
        <dbReference type="RuleBase" id="RU003783"/>
    </source>
</evidence>
<dbReference type="SUPFAM" id="SSF52540">
    <property type="entry name" value="P-loop containing nucleoside triphosphate hydrolases"/>
    <property type="match status" value="2"/>
</dbReference>
<keyword evidence="8 10" id="KW-0460">Magnesium</keyword>
<evidence type="ECO:0000256" key="5">
    <source>
        <dbReference type="ARBA" id="ARBA00022694"/>
    </source>
</evidence>
<comment type="function">
    <text evidence="2 10 12">Catalyzes the transfer of a dimethylallyl group onto the adenine at position 37 in tRNAs that read codons beginning with uridine, leading to the formation of N6-(dimethylallyl)adenosine (i(6)A).</text>
</comment>
<feature type="site" description="Interaction with substrate tRNA" evidence="10">
    <location>
        <position position="138"/>
    </location>
</feature>
<gene>
    <name evidence="10" type="primary">miaA</name>
    <name evidence="14" type="ORF">UX19_C0002G0047</name>
</gene>
<name>A0A0G1QUK9_9BACT</name>
<comment type="catalytic activity">
    <reaction evidence="9 10 11">
        <text>adenosine(37) in tRNA + dimethylallyl diphosphate = N(6)-dimethylallyladenosine(37) in tRNA + diphosphate</text>
        <dbReference type="Rhea" id="RHEA:26482"/>
        <dbReference type="Rhea" id="RHEA-COMP:10162"/>
        <dbReference type="Rhea" id="RHEA-COMP:10375"/>
        <dbReference type="ChEBI" id="CHEBI:33019"/>
        <dbReference type="ChEBI" id="CHEBI:57623"/>
        <dbReference type="ChEBI" id="CHEBI:74411"/>
        <dbReference type="ChEBI" id="CHEBI:74415"/>
        <dbReference type="EC" id="2.5.1.75"/>
    </reaction>
</comment>
<keyword evidence="6 10" id="KW-0547">Nucleotide-binding</keyword>
<dbReference type="NCBIfam" id="TIGR00174">
    <property type="entry name" value="miaA"/>
    <property type="match status" value="1"/>
</dbReference>
<dbReference type="InterPro" id="IPR018022">
    <property type="entry name" value="IPT"/>
</dbReference>
<evidence type="ECO:0000313" key="14">
    <source>
        <dbReference type="EMBL" id="KKU12340.1"/>
    </source>
</evidence>
<reference evidence="14 15" key="1">
    <citation type="journal article" date="2015" name="Nature">
        <title>rRNA introns, odd ribosomes, and small enigmatic genomes across a large radiation of phyla.</title>
        <authorList>
            <person name="Brown C.T."/>
            <person name="Hug L.A."/>
            <person name="Thomas B.C."/>
            <person name="Sharon I."/>
            <person name="Castelle C.J."/>
            <person name="Singh A."/>
            <person name="Wilkins M.J."/>
            <person name="Williams K.H."/>
            <person name="Banfield J.F."/>
        </authorList>
    </citation>
    <scope>NUCLEOTIDE SEQUENCE [LARGE SCALE GENOMIC DNA]</scope>
</reference>
<sequence length="319" mass="35879">MKKLLVICGPTATGKTFLAVRLAKRFKGEIISADSRQGYKGMDIGTGKDLTEGAELKVQNEKSPGYYAVNGTKIWGYDITDPKKGFSVGQYIKIARVVIDNIWAWRKLPILVGGTGLYIKGAVDGIPTAGVKPNLNLRKSLEGKTTEELFEILATSDAVKAASLNSSDRKNPRRLIRAIEVALQNSKTGSSKLDADVLFIGLSVPRKILNERIDQRVEQRIKSGMEKEIKALLAGGVKWGSQAMDALGYKQWEEYFKKPGKDLIKEIVETWKKEEHKYAKRQMTWFKKEKRINWFDITDLNFEKSVESLVNKWYSNGDV</sequence>
<feature type="region of interest" description="Interaction with substrate tRNA" evidence="10">
    <location>
        <begin position="34"/>
        <end position="37"/>
    </location>
</feature>
<comment type="cofactor">
    <cofactor evidence="1 10">
        <name>Mg(2+)</name>
        <dbReference type="ChEBI" id="CHEBI:18420"/>
    </cofactor>
</comment>
<evidence type="ECO:0000256" key="2">
    <source>
        <dbReference type="ARBA" id="ARBA00003213"/>
    </source>
</evidence>
<evidence type="ECO:0000313" key="15">
    <source>
        <dbReference type="Proteomes" id="UP000034653"/>
    </source>
</evidence>
<dbReference type="PANTHER" id="PTHR11088:SF60">
    <property type="entry name" value="TRNA DIMETHYLALLYLTRANSFERASE"/>
    <property type="match status" value="1"/>
</dbReference>
<evidence type="ECO:0000256" key="13">
    <source>
        <dbReference type="RuleBase" id="RU003785"/>
    </source>
</evidence>
<keyword evidence="7 10" id="KW-0067">ATP-binding</keyword>
<proteinExistence type="inferred from homology"/>
<dbReference type="AlphaFoldDB" id="A0A0G1QUK9"/>
<feature type="binding site" evidence="10">
    <location>
        <begin position="11"/>
        <end position="16"/>
    </location>
    <ligand>
        <name>substrate</name>
    </ligand>
</feature>
<evidence type="ECO:0000256" key="7">
    <source>
        <dbReference type="ARBA" id="ARBA00022840"/>
    </source>
</evidence>
<evidence type="ECO:0000256" key="4">
    <source>
        <dbReference type="ARBA" id="ARBA00022679"/>
    </source>
</evidence>
<dbReference type="Gene3D" id="3.40.50.300">
    <property type="entry name" value="P-loop containing nucleotide triphosphate hydrolases"/>
    <property type="match status" value="1"/>
</dbReference>